<evidence type="ECO:0000256" key="6">
    <source>
        <dbReference type="PIRNR" id="PIRNR000169"/>
    </source>
</evidence>
<dbReference type="InterPro" id="IPR034804">
    <property type="entry name" value="SQR/QFR_C/D"/>
</dbReference>
<keyword evidence="4 7" id="KW-0812">Transmembrane</keyword>
<evidence type="ECO:0000313" key="8">
    <source>
        <dbReference type="EMBL" id="MFC4892209.1"/>
    </source>
</evidence>
<comment type="caution">
    <text evidence="8">The sequence shown here is derived from an EMBL/GenBank/DDBJ whole genome shotgun (WGS) entry which is preliminary data.</text>
</comment>
<dbReference type="Gene3D" id="1.20.1300.10">
    <property type="entry name" value="Fumarate reductase/succinate dehydrogenase, transmembrane subunit"/>
    <property type="match status" value="1"/>
</dbReference>
<keyword evidence="6" id="KW-0816">Tricarboxylic acid cycle</keyword>
<feature type="transmembrane region" description="Helical" evidence="7">
    <location>
        <begin position="66"/>
        <end position="89"/>
    </location>
</feature>
<dbReference type="RefSeq" id="WP_211360945.1">
    <property type="nucleotide sequence ID" value="NZ_JBHSJH010000002.1"/>
</dbReference>
<evidence type="ECO:0000256" key="7">
    <source>
        <dbReference type="SAM" id="Phobius"/>
    </source>
</evidence>
<dbReference type="InterPro" id="IPR014312">
    <property type="entry name" value="Succ_DH_anchor"/>
</dbReference>
<dbReference type="SUPFAM" id="SSF81343">
    <property type="entry name" value="Fumarate reductase respiratory complex transmembrane subunits"/>
    <property type="match status" value="1"/>
</dbReference>
<keyword evidence="6" id="KW-0249">Electron transport</keyword>
<evidence type="ECO:0000313" key="9">
    <source>
        <dbReference type="Proteomes" id="UP001595926"/>
    </source>
</evidence>
<keyword evidence="6 7" id="KW-0472">Membrane</keyword>
<dbReference type="PANTHER" id="PTHR38689">
    <property type="entry name" value="SUCCINATE DEHYDROGENASE HYDROPHOBIC MEMBRANE ANCHOR SUBUNIT"/>
    <property type="match status" value="1"/>
</dbReference>
<dbReference type="EMBL" id="JBHSJH010000002">
    <property type="protein sequence ID" value="MFC4892209.1"/>
    <property type="molecule type" value="Genomic_DNA"/>
</dbReference>
<evidence type="ECO:0000256" key="3">
    <source>
        <dbReference type="ARBA" id="ARBA00004141"/>
    </source>
</evidence>
<comment type="subcellular location">
    <subcellularLocation>
        <location evidence="6">Cell inner membrane</location>
        <topology evidence="6">Multi-pass membrane protein</topology>
    </subcellularLocation>
    <subcellularLocation>
        <location evidence="3">Membrane</location>
        <topology evidence="3">Multi-pass membrane protein</topology>
    </subcellularLocation>
</comment>
<protein>
    <recommendedName>
        <fullName evidence="6">Succinate dehydrogenase hydrophobic membrane anchor subunit</fullName>
    </recommendedName>
</protein>
<feature type="transmembrane region" description="Helical" evidence="7">
    <location>
        <begin position="101"/>
        <end position="124"/>
    </location>
</feature>
<comment type="function">
    <text evidence="2 6">Membrane-anchoring subunit of succinate dehydrogenase (SDH).</text>
</comment>
<reference evidence="9" key="1">
    <citation type="journal article" date="2019" name="Int. J. Syst. Evol. Microbiol.">
        <title>The Global Catalogue of Microorganisms (GCM) 10K type strain sequencing project: providing services to taxonomists for standard genome sequencing and annotation.</title>
        <authorList>
            <consortium name="The Broad Institute Genomics Platform"/>
            <consortium name="The Broad Institute Genome Sequencing Center for Infectious Disease"/>
            <person name="Wu L."/>
            <person name="Ma J."/>
        </authorList>
    </citation>
    <scope>NUCLEOTIDE SEQUENCE [LARGE SCALE GENOMIC DNA]</scope>
    <source>
        <strain evidence="9">CGMCC 1.13718</strain>
    </source>
</reference>
<proteinExistence type="predicted"/>
<evidence type="ECO:0000256" key="1">
    <source>
        <dbReference type="ARBA" id="ARBA00001971"/>
    </source>
</evidence>
<evidence type="ECO:0000256" key="2">
    <source>
        <dbReference type="ARBA" id="ARBA00004050"/>
    </source>
</evidence>
<dbReference type="PIRSF" id="PIRSF000169">
    <property type="entry name" value="SDH_D"/>
    <property type="match status" value="1"/>
</dbReference>
<evidence type="ECO:0000256" key="5">
    <source>
        <dbReference type="ARBA" id="ARBA00022989"/>
    </source>
</evidence>
<keyword evidence="9" id="KW-1185">Reference proteome</keyword>
<keyword evidence="6" id="KW-1003">Cell membrane</keyword>
<keyword evidence="5 7" id="KW-1133">Transmembrane helix</keyword>
<keyword evidence="6" id="KW-0813">Transport</keyword>
<dbReference type="NCBIfam" id="TIGR02968">
    <property type="entry name" value="succ_dehyd_anc"/>
    <property type="match status" value="1"/>
</dbReference>
<evidence type="ECO:0000256" key="4">
    <source>
        <dbReference type="ARBA" id="ARBA00022692"/>
    </source>
</evidence>
<comment type="cofactor">
    <cofactor evidence="1">
        <name>heme</name>
        <dbReference type="ChEBI" id="CHEBI:30413"/>
    </cofactor>
</comment>
<dbReference type="Proteomes" id="UP001595926">
    <property type="component" value="Unassembled WGS sequence"/>
</dbReference>
<sequence>MGVLFMAVISLTSTGLKDFFVQRVTAVIIALYFAFVLIKAVILSYHGELNYESWHDLFIGGSAISFFKVATLITYLAMFLHAWVGIWIICGDYVKCAWISATIMLSFILVYVGCFFWLFAILFFY</sequence>
<feature type="transmembrane region" description="Helical" evidence="7">
    <location>
        <begin position="25"/>
        <end position="45"/>
    </location>
</feature>
<dbReference type="PANTHER" id="PTHR38689:SF1">
    <property type="entry name" value="SUCCINATE DEHYDROGENASE HYDROPHOBIC MEMBRANE ANCHOR SUBUNIT"/>
    <property type="match status" value="1"/>
</dbReference>
<comment type="pathway">
    <text evidence="6">Carbohydrate metabolism; tricarboxylic acid cycle.</text>
</comment>
<organism evidence="8 9">
    <name type="scientific">Pseudofrancisella aestuarii</name>
    <dbReference type="NCBI Taxonomy" id="2670347"/>
    <lineage>
        <taxon>Bacteria</taxon>
        <taxon>Pseudomonadati</taxon>
        <taxon>Pseudomonadota</taxon>
        <taxon>Gammaproteobacteria</taxon>
        <taxon>Thiotrichales</taxon>
        <taxon>Francisellaceae</taxon>
        <taxon>Pseudofrancisella</taxon>
    </lineage>
</organism>
<dbReference type="CDD" id="cd03494">
    <property type="entry name" value="SQR_TypeC_SdhD"/>
    <property type="match status" value="1"/>
</dbReference>
<gene>
    <name evidence="8" type="primary">sdhD</name>
    <name evidence="8" type="ORF">ACFPDQ_04005</name>
</gene>
<keyword evidence="6" id="KW-0997">Cell inner membrane</keyword>
<name>A0ABV9TBC6_9GAMM</name>
<accession>A0ABV9TBC6</accession>